<dbReference type="EMBL" id="MQWA01000001">
    <property type="protein sequence ID" value="PQJ29023.1"/>
    <property type="molecule type" value="Genomic_DNA"/>
</dbReference>
<evidence type="ECO:0000259" key="1">
    <source>
        <dbReference type="Pfam" id="PF00483"/>
    </source>
</evidence>
<evidence type="ECO:0000313" key="2">
    <source>
        <dbReference type="EMBL" id="PQJ29023.1"/>
    </source>
</evidence>
<dbReference type="SUPFAM" id="SSF53448">
    <property type="entry name" value="Nucleotide-diphospho-sugar transferases"/>
    <property type="match status" value="1"/>
</dbReference>
<comment type="caution">
    <text evidence="2">The sequence shown here is derived from an EMBL/GenBank/DDBJ whole genome shotgun (WGS) entry which is preliminary data.</text>
</comment>
<dbReference type="Proteomes" id="UP000239907">
    <property type="component" value="Unassembled WGS sequence"/>
</dbReference>
<keyword evidence="3" id="KW-1185">Reference proteome</keyword>
<dbReference type="GO" id="GO:0016740">
    <property type="term" value="F:transferase activity"/>
    <property type="evidence" value="ECO:0007669"/>
    <property type="project" value="UniProtKB-KW"/>
</dbReference>
<accession>A0A2S7U4C6</accession>
<dbReference type="Pfam" id="PF00483">
    <property type="entry name" value="NTP_transferase"/>
    <property type="match status" value="1"/>
</dbReference>
<protein>
    <submittedName>
        <fullName evidence="2">Nucleotidyltransferase</fullName>
    </submittedName>
</protein>
<organism evidence="2 3">
    <name type="scientific">Rubritalea profundi</name>
    <dbReference type="NCBI Taxonomy" id="1658618"/>
    <lineage>
        <taxon>Bacteria</taxon>
        <taxon>Pseudomonadati</taxon>
        <taxon>Verrucomicrobiota</taxon>
        <taxon>Verrucomicrobiia</taxon>
        <taxon>Verrucomicrobiales</taxon>
        <taxon>Rubritaleaceae</taxon>
        <taxon>Rubritalea</taxon>
    </lineage>
</organism>
<reference evidence="2 3" key="1">
    <citation type="submission" date="2016-12" db="EMBL/GenBank/DDBJ databases">
        <title>Study of bacterial adaptation to deep sea.</title>
        <authorList>
            <person name="Song J."/>
            <person name="Yoshizawa S."/>
            <person name="Kogure K."/>
        </authorList>
    </citation>
    <scope>NUCLEOTIDE SEQUENCE [LARGE SCALE GENOMIC DNA]</scope>
    <source>
        <strain evidence="2 3">SAORIC-165</strain>
    </source>
</reference>
<sequence length="304" mass="33733">MKPTLLVLAAGMGSRYGGLKQMDPMGPNRETVLDYSVYDAIRAGFGRVVFIIREEFADSFKTRVGHKFADKIEVDYVFQDLNDLPEGFSLPQGRVKPWGTTHAILAARNVMAAPFAVINADDFYGSDSFQQISSYFTETANTSDGVDHYCMVGYKLGNTLSDHGKVNRGICSDTDGFLSKVEEHLDIELESDGMCRGENLAGDRVKLPIDSIASMNFWGFPASIMQDLENNFIEFLKQRGTEMTSECYIPTDVDAMIKSGKADCNILETSSLWFGVTYPQDKDMCVASITKLVEQGCYPANLWS</sequence>
<feature type="domain" description="Nucleotidyl transferase" evidence="1">
    <location>
        <begin position="6"/>
        <end position="141"/>
    </location>
</feature>
<dbReference type="AlphaFoldDB" id="A0A2S7U4C6"/>
<dbReference type="InterPro" id="IPR029044">
    <property type="entry name" value="Nucleotide-diphossugar_trans"/>
</dbReference>
<dbReference type="InterPro" id="IPR005835">
    <property type="entry name" value="NTP_transferase_dom"/>
</dbReference>
<gene>
    <name evidence="2" type="ORF">BSZ32_11340</name>
</gene>
<dbReference type="Gene3D" id="3.90.550.10">
    <property type="entry name" value="Spore Coat Polysaccharide Biosynthesis Protein SpsA, Chain A"/>
    <property type="match status" value="1"/>
</dbReference>
<keyword evidence="2" id="KW-0808">Transferase</keyword>
<evidence type="ECO:0000313" key="3">
    <source>
        <dbReference type="Proteomes" id="UP000239907"/>
    </source>
</evidence>
<dbReference type="RefSeq" id="WP_165788801.1">
    <property type="nucleotide sequence ID" value="NZ_MQWA01000001.1"/>
</dbReference>
<proteinExistence type="predicted"/>
<name>A0A2S7U4C6_9BACT</name>